<feature type="compositionally biased region" description="Low complexity" evidence="1">
    <location>
        <begin position="335"/>
        <end position="346"/>
    </location>
</feature>
<dbReference type="RefSeq" id="WP_169815069.1">
    <property type="nucleotide sequence ID" value="NZ_JABELX010000011.1"/>
</dbReference>
<sequence>MGALTQTGPTPDALKPGGGGQKAPARPQSPSSQNDSNAAVLGELTQTQIQQQSTTTGPTTTTTTTVTGPGGQTSTGTAQSHELTDGGKQSFHYDSDGNLTSITVTDGDGNTRSYDPPKQSAADGDTSNYSEEEINRLRERAQQNYDRAAREAYMHVPLEDRVYNLDRAHSELELYKQFDHYEGGHWYDADGNQLVVVDGHVLRFDNDGNYVAPSGVDDSGIEATPQKWRDRGMPDVLALDPSNPLQEVTIPGTKYPVPADTPGKQWYMLDDGTLVVEDGNGFHRVTNAPSTADVWINRGMALVPLPLPKGGGKLGKGIEEGLGGPKPRPPEATKPGGVVNPGPAAPSVKIPEKVPGTDVEIPRFNFNDPTQPPAGPGWEWRGQNPPGGDRGAWFNPQTQQSIHPDLNHPDPIGPHFDFKPRNEPGWRIFPDGRVLPKPE</sequence>
<proteinExistence type="predicted"/>
<name>A0A849CBK7_9NOCA</name>
<gene>
    <name evidence="2" type="ORF">HLB23_28405</name>
</gene>
<dbReference type="EMBL" id="JABELX010000011">
    <property type="protein sequence ID" value="NNH73730.1"/>
    <property type="molecule type" value="Genomic_DNA"/>
</dbReference>
<feature type="compositionally biased region" description="Polar residues" evidence="1">
    <location>
        <begin position="28"/>
        <end position="37"/>
    </location>
</feature>
<reference evidence="2 3" key="1">
    <citation type="submission" date="2020-05" db="EMBL/GenBank/DDBJ databases">
        <title>MicrobeNet Type strains.</title>
        <authorList>
            <person name="Nicholson A.C."/>
        </authorList>
    </citation>
    <scope>NUCLEOTIDE SEQUENCE [LARGE SCALE GENOMIC DNA]</scope>
    <source>
        <strain evidence="2 3">JCM 3224</strain>
    </source>
</reference>
<accession>A0A849CBK7</accession>
<feature type="region of interest" description="Disordered" evidence="1">
    <location>
        <begin position="318"/>
        <end position="353"/>
    </location>
</feature>
<dbReference type="AlphaFoldDB" id="A0A849CBK7"/>
<evidence type="ECO:0000256" key="1">
    <source>
        <dbReference type="SAM" id="MobiDB-lite"/>
    </source>
</evidence>
<feature type="compositionally biased region" description="Low complexity" evidence="1">
    <location>
        <begin position="45"/>
        <end position="67"/>
    </location>
</feature>
<evidence type="ECO:0000313" key="2">
    <source>
        <dbReference type="EMBL" id="NNH73730.1"/>
    </source>
</evidence>
<keyword evidence="3" id="KW-1185">Reference proteome</keyword>
<feature type="compositionally biased region" description="Polar residues" evidence="1">
    <location>
        <begin position="97"/>
        <end position="113"/>
    </location>
</feature>
<organism evidence="2 3">
    <name type="scientific">Nocardia uniformis</name>
    <dbReference type="NCBI Taxonomy" id="53432"/>
    <lineage>
        <taxon>Bacteria</taxon>
        <taxon>Bacillati</taxon>
        <taxon>Actinomycetota</taxon>
        <taxon>Actinomycetes</taxon>
        <taxon>Mycobacteriales</taxon>
        <taxon>Nocardiaceae</taxon>
        <taxon>Nocardia</taxon>
    </lineage>
</organism>
<evidence type="ECO:0000313" key="3">
    <source>
        <dbReference type="Proteomes" id="UP000586827"/>
    </source>
</evidence>
<protein>
    <submittedName>
        <fullName evidence="2">Uncharacterized protein</fullName>
    </submittedName>
</protein>
<feature type="region of interest" description="Disordered" evidence="1">
    <location>
        <begin position="1"/>
        <end position="130"/>
    </location>
</feature>
<feature type="region of interest" description="Disordered" evidence="1">
    <location>
        <begin position="390"/>
        <end position="439"/>
    </location>
</feature>
<comment type="caution">
    <text evidence="2">The sequence shown here is derived from an EMBL/GenBank/DDBJ whole genome shotgun (WGS) entry which is preliminary data.</text>
</comment>
<dbReference type="Proteomes" id="UP000586827">
    <property type="component" value="Unassembled WGS sequence"/>
</dbReference>